<keyword evidence="2" id="KW-1185">Reference proteome</keyword>
<sequence>MSEKDLLWISIKQILRNQQLMLEKLGAEYDAKCTIKVLNAIDESNYLGKENYLRNL</sequence>
<evidence type="ECO:0008006" key="3">
    <source>
        <dbReference type="Google" id="ProtNLM"/>
    </source>
</evidence>
<dbReference type="RefSeq" id="WP_342759452.1">
    <property type="nucleotide sequence ID" value="NZ_CP146256.1"/>
</dbReference>
<dbReference type="Proteomes" id="UP001451571">
    <property type="component" value="Chromosome"/>
</dbReference>
<proteinExistence type="predicted"/>
<name>A0ABZ3F048_9FIRM</name>
<dbReference type="EMBL" id="CP146256">
    <property type="protein sequence ID" value="XAH75876.1"/>
    <property type="molecule type" value="Genomic_DNA"/>
</dbReference>
<evidence type="ECO:0000313" key="1">
    <source>
        <dbReference type="EMBL" id="XAH75876.1"/>
    </source>
</evidence>
<protein>
    <recommendedName>
        <fullName evidence="3">Spo0E like sporulation regulatory protein</fullName>
    </recommendedName>
</protein>
<evidence type="ECO:0000313" key="2">
    <source>
        <dbReference type="Proteomes" id="UP001451571"/>
    </source>
</evidence>
<gene>
    <name evidence="1" type="ORF">V6984_09015</name>
</gene>
<accession>A0ABZ3F048</accession>
<reference evidence="1 2" key="1">
    <citation type="submission" date="2024-02" db="EMBL/GenBank/DDBJ databases">
        <title>Bacterial strain from lacustrine sediment.</title>
        <authorList>
            <person name="Petit C."/>
            <person name="Fadhlaoui K."/>
        </authorList>
    </citation>
    <scope>NUCLEOTIDE SEQUENCE [LARGE SCALE GENOMIC DNA]</scope>
    <source>
        <strain evidence="1 2">IPX-CK</strain>
    </source>
</reference>
<organism evidence="1 2">
    <name type="scientific">Kineothrix sedimenti</name>
    <dbReference type="NCBI Taxonomy" id="3123317"/>
    <lineage>
        <taxon>Bacteria</taxon>
        <taxon>Bacillati</taxon>
        <taxon>Bacillota</taxon>
        <taxon>Clostridia</taxon>
        <taxon>Lachnospirales</taxon>
        <taxon>Lachnospiraceae</taxon>
        <taxon>Kineothrix</taxon>
    </lineage>
</organism>